<evidence type="ECO:0000313" key="2">
    <source>
        <dbReference type="EMBL" id="GGN66588.1"/>
    </source>
</evidence>
<accession>A0A917Y433</accession>
<reference evidence="2 3" key="1">
    <citation type="journal article" date="2014" name="Int. J. Syst. Evol. Microbiol.">
        <title>Complete genome sequence of Corynebacterium casei LMG S-19264T (=DSM 44701T), isolated from a smear-ripened cheese.</title>
        <authorList>
            <consortium name="US DOE Joint Genome Institute (JGI-PGF)"/>
            <person name="Walter F."/>
            <person name="Albersmeier A."/>
            <person name="Kalinowski J."/>
            <person name="Ruckert C."/>
        </authorList>
    </citation>
    <scope>NUCLEOTIDE SEQUENCE [LARGE SCALE GENOMIC DNA]</scope>
    <source>
        <strain evidence="2 3">CGMCC 4.7111</strain>
    </source>
</reference>
<gene>
    <name evidence="2" type="ORF">GCM10011579_038180</name>
</gene>
<dbReference type="Proteomes" id="UP000600365">
    <property type="component" value="Unassembled WGS sequence"/>
</dbReference>
<sequence length="122" mass="13202">MTEMPSDSIGDSVSDGHYPITPRRVSFDWEETPLHRIPDEPTATHLTTPGSPGARYSLAAHNRSVRKGLLPTWRELGAAIPRYLRGSYHPSQEGSLRRAVEYPAQSPAARSAAGAIGRAAIA</sequence>
<name>A0A917Y433_9ACTN</name>
<keyword evidence="3" id="KW-1185">Reference proteome</keyword>
<evidence type="ECO:0000256" key="1">
    <source>
        <dbReference type="SAM" id="MobiDB-lite"/>
    </source>
</evidence>
<dbReference type="InterPro" id="IPR016516">
    <property type="entry name" value="UCP07580"/>
</dbReference>
<dbReference type="EMBL" id="BMMM01000006">
    <property type="protein sequence ID" value="GGN66588.1"/>
    <property type="molecule type" value="Genomic_DNA"/>
</dbReference>
<dbReference type="PANTHER" id="PTHR39456:SF1">
    <property type="entry name" value="METAL-DEPENDENT HYDROLASE"/>
    <property type="match status" value="1"/>
</dbReference>
<organism evidence="2 3">
    <name type="scientific">Streptomyces albiflavescens</name>
    <dbReference type="NCBI Taxonomy" id="1623582"/>
    <lineage>
        <taxon>Bacteria</taxon>
        <taxon>Bacillati</taxon>
        <taxon>Actinomycetota</taxon>
        <taxon>Actinomycetes</taxon>
        <taxon>Kitasatosporales</taxon>
        <taxon>Streptomycetaceae</taxon>
        <taxon>Streptomyces</taxon>
    </lineage>
</organism>
<proteinExistence type="predicted"/>
<dbReference type="PANTHER" id="PTHR39456">
    <property type="entry name" value="METAL-DEPENDENT HYDROLASE"/>
    <property type="match status" value="1"/>
</dbReference>
<feature type="region of interest" description="Disordered" evidence="1">
    <location>
        <begin position="1"/>
        <end position="25"/>
    </location>
</feature>
<comment type="caution">
    <text evidence="2">The sequence shown here is derived from an EMBL/GenBank/DDBJ whole genome shotgun (WGS) entry which is preliminary data.</text>
</comment>
<protein>
    <submittedName>
        <fullName evidence="2">Uncharacterized protein</fullName>
    </submittedName>
</protein>
<evidence type="ECO:0000313" key="3">
    <source>
        <dbReference type="Proteomes" id="UP000600365"/>
    </source>
</evidence>
<dbReference type="AlphaFoldDB" id="A0A917Y433"/>